<dbReference type="AlphaFoldDB" id="A0A1H3STX5"/>
<gene>
    <name evidence="1" type="ORF">SAMN05216554_3676</name>
</gene>
<accession>A0A1H3STX5</accession>
<dbReference type="InterPro" id="IPR029044">
    <property type="entry name" value="Nucleotide-diphossugar_trans"/>
</dbReference>
<reference evidence="1 2" key="1">
    <citation type="submission" date="2016-10" db="EMBL/GenBank/DDBJ databases">
        <authorList>
            <person name="de Groot N.N."/>
        </authorList>
    </citation>
    <scope>NUCLEOTIDE SEQUENCE [LARGE SCALE GENOMIC DNA]</scope>
    <source>
        <strain evidence="1 2">CGMCC 4.3491</strain>
    </source>
</reference>
<sequence length="265" mass="30194">MSSVRERVRALAAAPVKAGIRRSLLAGRYHTAVTRYGRATGDEVPVVLCLWNRPSRLIEVLKQFDGQTGTPGIDLHVWNNNKLDQCHYEGVIAAFRATGALRSVHLTKTPYNLGSIARFYPARAVAKTRGPGPMIVIDDDEDITPTFVATALENYTPDALRAFWAFRVHSRKYWDRSLVEGPGRVDHIGPGGMVCDRSIFLDDAFFTELPQRYWLMDDLWLTYYAKRRGLTLATLPVDIEFVMDDTNQYRSLIDLKQEFFEYLYP</sequence>
<dbReference type="RefSeq" id="WP_139256770.1">
    <property type="nucleotide sequence ID" value="NZ_FNPZ01000004.1"/>
</dbReference>
<evidence type="ECO:0008006" key="3">
    <source>
        <dbReference type="Google" id="ProtNLM"/>
    </source>
</evidence>
<protein>
    <recommendedName>
        <fullName evidence="3">Glycosyl transferase family 2</fullName>
    </recommendedName>
</protein>
<dbReference type="OrthoDB" id="5112672at2"/>
<dbReference type="EMBL" id="FNPZ01000004">
    <property type="protein sequence ID" value="SDZ41190.1"/>
    <property type="molecule type" value="Genomic_DNA"/>
</dbReference>
<evidence type="ECO:0000313" key="2">
    <source>
        <dbReference type="Proteomes" id="UP000198891"/>
    </source>
</evidence>
<dbReference type="Proteomes" id="UP000198891">
    <property type="component" value="Unassembled WGS sequence"/>
</dbReference>
<keyword evidence="2" id="KW-1185">Reference proteome</keyword>
<evidence type="ECO:0000313" key="1">
    <source>
        <dbReference type="EMBL" id="SDZ41190.1"/>
    </source>
</evidence>
<dbReference type="SUPFAM" id="SSF53448">
    <property type="entry name" value="Nucleotide-diphospho-sugar transferases"/>
    <property type="match status" value="1"/>
</dbReference>
<name>A0A1H3STX5_9MICO</name>
<dbReference type="STRING" id="381665.SAMN05216554_3676"/>
<organism evidence="1 2">
    <name type="scientific">Herbiconiux ginsengi</name>
    <dbReference type="NCBI Taxonomy" id="381665"/>
    <lineage>
        <taxon>Bacteria</taxon>
        <taxon>Bacillati</taxon>
        <taxon>Actinomycetota</taxon>
        <taxon>Actinomycetes</taxon>
        <taxon>Micrococcales</taxon>
        <taxon>Microbacteriaceae</taxon>
        <taxon>Herbiconiux</taxon>
    </lineage>
</organism>
<proteinExistence type="predicted"/>